<accession>A0A926HPA3</accession>
<evidence type="ECO:0000256" key="1">
    <source>
        <dbReference type="PROSITE-ProRule" id="PRU00110"/>
    </source>
</evidence>
<name>A0A926HPA3_9FIRM</name>
<dbReference type="InterPro" id="IPR008207">
    <property type="entry name" value="Sig_transdc_His_kin_Hpt_dom"/>
</dbReference>
<sequence>MELLDALRREGADVDGALTRFMGDEALYEKFLRKLPGDENYAELVSAIRRKDAEAIFRHAHTLKGLYGTLGLTKLFETVSALTERSRHGETEGCDEILKQLVRDYEKFEELLG</sequence>
<keyword evidence="4" id="KW-1185">Reference proteome</keyword>
<dbReference type="EMBL" id="JACRSR010000001">
    <property type="protein sequence ID" value="MBC8530480.1"/>
    <property type="molecule type" value="Genomic_DNA"/>
</dbReference>
<reference evidence="3" key="1">
    <citation type="submission" date="2020-08" db="EMBL/GenBank/DDBJ databases">
        <title>Genome public.</title>
        <authorList>
            <person name="Liu C."/>
            <person name="Sun Q."/>
        </authorList>
    </citation>
    <scope>NUCLEOTIDE SEQUENCE</scope>
    <source>
        <strain evidence="3">NSJ-53</strain>
    </source>
</reference>
<dbReference type="PROSITE" id="PS50894">
    <property type="entry name" value="HPT"/>
    <property type="match status" value="1"/>
</dbReference>
<dbReference type="RefSeq" id="WP_249314450.1">
    <property type="nucleotide sequence ID" value="NZ_JACRSR010000001.1"/>
</dbReference>
<dbReference type="InterPro" id="IPR036641">
    <property type="entry name" value="HPT_dom_sf"/>
</dbReference>
<organism evidence="3 4">
    <name type="scientific">Gehongia tenuis</name>
    <dbReference type="NCBI Taxonomy" id="2763655"/>
    <lineage>
        <taxon>Bacteria</taxon>
        <taxon>Bacillati</taxon>
        <taxon>Bacillota</taxon>
        <taxon>Clostridia</taxon>
        <taxon>Christensenellales</taxon>
        <taxon>Christensenellaceae</taxon>
        <taxon>Gehongia</taxon>
    </lineage>
</organism>
<evidence type="ECO:0000313" key="3">
    <source>
        <dbReference type="EMBL" id="MBC8530480.1"/>
    </source>
</evidence>
<evidence type="ECO:0000313" key="4">
    <source>
        <dbReference type="Proteomes" id="UP000623172"/>
    </source>
</evidence>
<gene>
    <name evidence="3" type="ORF">H8696_01290</name>
</gene>
<protein>
    <submittedName>
        <fullName evidence="3">Hpt domain-containing protein</fullName>
    </submittedName>
</protein>
<dbReference type="AlphaFoldDB" id="A0A926HPA3"/>
<evidence type="ECO:0000259" key="2">
    <source>
        <dbReference type="PROSITE" id="PS50894"/>
    </source>
</evidence>
<feature type="modified residue" description="Phosphohistidine" evidence="1">
    <location>
        <position position="61"/>
    </location>
</feature>
<keyword evidence="1" id="KW-0597">Phosphoprotein</keyword>
<dbReference type="GO" id="GO:0000160">
    <property type="term" value="P:phosphorelay signal transduction system"/>
    <property type="evidence" value="ECO:0007669"/>
    <property type="project" value="InterPro"/>
</dbReference>
<dbReference type="Gene3D" id="1.20.120.160">
    <property type="entry name" value="HPT domain"/>
    <property type="match status" value="1"/>
</dbReference>
<comment type="caution">
    <text evidence="3">The sequence shown here is derived from an EMBL/GenBank/DDBJ whole genome shotgun (WGS) entry which is preliminary data.</text>
</comment>
<dbReference type="Proteomes" id="UP000623172">
    <property type="component" value="Unassembled WGS sequence"/>
</dbReference>
<feature type="domain" description="HPt" evidence="2">
    <location>
        <begin position="20"/>
        <end position="113"/>
    </location>
</feature>
<dbReference type="Pfam" id="PF01627">
    <property type="entry name" value="Hpt"/>
    <property type="match status" value="1"/>
</dbReference>
<dbReference type="SUPFAM" id="SSF47226">
    <property type="entry name" value="Histidine-containing phosphotransfer domain, HPT domain"/>
    <property type="match status" value="1"/>
</dbReference>
<proteinExistence type="predicted"/>